<feature type="region of interest" description="Disordered" evidence="1">
    <location>
        <begin position="55"/>
        <end position="92"/>
    </location>
</feature>
<dbReference type="AlphaFoldDB" id="A0A8E2DX20"/>
<accession>A0A8E2DX20</accession>
<dbReference type="EMBL" id="KV745967">
    <property type="protein sequence ID" value="OCK73106.1"/>
    <property type="molecule type" value="Genomic_DNA"/>
</dbReference>
<evidence type="ECO:0000313" key="2">
    <source>
        <dbReference type="EMBL" id="OCK73106.1"/>
    </source>
</evidence>
<evidence type="ECO:0000256" key="1">
    <source>
        <dbReference type="SAM" id="MobiDB-lite"/>
    </source>
</evidence>
<protein>
    <submittedName>
        <fullName evidence="2">Uncharacterized protein</fullName>
    </submittedName>
</protein>
<keyword evidence="3" id="KW-1185">Reference proteome</keyword>
<evidence type="ECO:0000313" key="3">
    <source>
        <dbReference type="Proteomes" id="UP000250266"/>
    </source>
</evidence>
<gene>
    <name evidence="2" type="ORF">K432DRAFT_449998</name>
</gene>
<organism evidence="2 3">
    <name type="scientific">Lepidopterella palustris CBS 459.81</name>
    <dbReference type="NCBI Taxonomy" id="1314670"/>
    <lineage>
        <taxon>Eukaryota</taxon>
        <taxon>Fungi</taxon>
        <taxon>Dikarya</taxon>
        <taxon>Ascomycota</taxon>
        <taxon>Pezizomycotina</taxon>
        <taxon>Dothideomycetes</taxon>
        <taxon>Pleosporomycetidae</taxon>
        <taxon>Mytilinidiales</taxon>
        <taxon>Argynnaceae</taxon>
        <taxon>Lepidopterella</taxon>
    </lineage>
</organism>
<proteinExistence type="predicted"/>
<dbReference type="Proteomes" id="UP000250266">
    <property type="component" value="Unassembled WGS sequence"/>
</dbReference>
<feature type="non-terminal residue" evidence="2">
    <location>
        <position position="1"/>
    </location>
</feature>
<feature type="compositionally biased region" description="Polar residues" evidence="1">
    <location>
        <begin position="55"/>
        <end position="77"/>
    </location>
</feature>
<reference evidence="2 3" key="1">
    <citation type="journal article" date="2016" name="Nat. Commun.">
        <title>Ectomycorrhizal ecology is imprinted in the genome of the dominant symbiotic fungus Cenococcum geophilum.</title>
        <authorList>
            <consortium name="DOE Joint Genome Institute"/>
            <person name="Peter M."/>
            <person name="Kohler A."/>
            <person name="Ohm R.A."/>
            <person name="Kuo A."/>
            <person name="Krutzmann J."/>
            <person name="Morin E."/>
            <person name="Arend M."/>
            <person name="Barry K.W."/>
            <person name="Binder M."/>
            <person name="Choi C."/>
            <person name="Clum A."/>
            <person name="Copeland A."/>
            <person name="Grisel N."/>
            <person name="Haridas S."/>
            <person name="Kipfer T."/>
            <person name="LaButti K."/>
            <person name="Lindquist E."/>
            <person name="Lipzen A."/>
            <person name="Maire R."/>
            <person name="Meier B."/>
            <person name="Mihaltcheva S."/>
            <person name="Molinier V."/>
            <person name="Murat C."/>
            <person name="Poggeler S."/>
            <person name="Quandt C.A."/>
            <person name="Sperisen C."/>
            <person name="Tritt A."/>
            <person name="Tisserant E."/>
            <person name="Crous P.W."/>
            <person name="Henrissat B."/>
            <person name="Nehls U."/>
            <person name="Egli S."/>
            <person name="Spatafora J.W."/>
            <person name="Grigoriev I.V."/>
            <person name="Martin F.M."/>
        </authorList>
    </citation>
    <scope>NUCLEOTIDE SEQUENCE [LARGE SCALE GENOMIC DNA]</scope>
    <source>
        <strain evidence="2 3">CBS 459.81</strain>
    </source>
</reference>
<name>A0A8E2DX20_9PEZI</name>
<sequence length="92" mass="10428">IASVRAIIFYSDCIFVVCFHAFCSVQRIIGAVIRHPITQKFTAKVPNQQFIAPKISNQSRFNATEPQKQPKGMTTQQKQREQNKSAAILNYS</sequence>